<dbReference type="InterPro" id="IPR005625">
    <property type="entry name" value="PepSY-ass_TM"/>
</dbReference>
<gene>
    <name evidence="7" type="ORF">ACFO3A_00325</name>
</gene>
<dbReference type="Pfam" id="PF03929">
    <property type="entry name" value="PepSY_TM"/>
    <property type="match status" value="1"/>
</dbReference>
<dbReference type="PRINTS" id="PR00371">
    <property type="entry name" value="FPNCR"/>
</dbReference>
<dbReference type="SUPFAM" id="SSF63380">
    <property type="entry name" value="Riboflavin synthase domain-like"/>
    <property type="match status" value="1"/>
</dbReference>
<keyword evidence="1" id="KW-0285">Flavoprotein</keyword>
<evidence type="ECO:0000256" key="1">
    <source>
        <dbReference type="ARBA" id="ARBA00022630"/>
    </source>
</evidence>
<dbReference type="InterPro" id="IPR017938">
    <property type="entry name" value="Riboflavin_synthase-like_b-brl"/>
</dbReference>
<dbReference type="RefSeq" id="WP_377722945.1">
    <property type="nucleotide sequence ID" value="NZ_JBHSEW010000001.1"/>
</dbReference>
<dbReference type="PROSITE" id="PS50902">
    <property type="entry name" value="FLAVODOXIN_LIKE"/>
    <property type="match status" value="1"/>
</dbReference>
<evidence type="ECO:0000313" key="7">
    <source>
        <dbReference type="EMBL" id="MFC4620661.1"/>
    </source>
</evidence>
<feature type="domain" description="Flavodoxin-like" evidence="5">
    <location>
        <begin position="339"/>
        <end position="472"/>
    </location>
</feature>
<keyword evidence="4" id="KW-0812">Transmembrane</keyword>
<sequence>MPWKQLHRHVGLGLGLLVLLLALTGLALALEPVRSHAAAGGNASPALDLPTLAQRVQEEITGVEEIRRQPAGTLVVYAFNGEQAQAWRIDPASAQVLGPYQPGLLPRWVKNLHRQLLLGDTGRWLAATAAAAMWLLSVSGWVLLRRRMGGWRHLYGRVQGSATQRLHVQWGRWALPVLLLSSSAALIMAAATQGWLDTESALDGAAPVSQVQGPARPPQALTALHAYRMQDLEALRFPSATDPMQNWQIRTRQGQGWVDRYSGTLLAWKAASPSQQLYRWARWLHTGESSLLWTIVLALSSAATLVLGYSGLRLWRDASKLATAPSTIAHNSPAAQAETLIFVASEGGSTWGFARALHLALVSQGQRVHSAALEHFNDYAATRRILILAATYGDGQAPYHARHVLNLLAQRPAASVPVAVLGFGDRQYPRFCGFADKLAQCLAARGWPRLLPWEGIHQQSPQEFARWGRNLGQALGQTLALDYCPPLPAMHRFTLVQRDDYTCPGAEPTVVLHLQASPPDTALPAFDGGDLLGVLPPGQHVPRYYSLASRQADGAAQICVRLVPGGECSSFLHRLQVGETLQAFVRPNPRFALPHGRSPVLLIGAGTGIAPLVGLIRARHQRPMHLFVGARHPAHDLFFGEELQAWLAGGQLTRLHTAFSRVAPGRYVQDLLHEESTSIAALLAQGAQVRVCGSLAMAHAVEQVLQGILIRQGQSLQDLKEAQRYVEDVF</sequence>
<evidence type="ECO:0000313" key="8">
    <source>
        <dbReference type="Proteomes" id="UP001595967"/>
    </source>
</evidence>
<reference evidence="8" key="1">
    <citation type="journal article" date="2019" name="Int. J. Syst. Evol. Microbiol.">
        <title>The Global Catalogue of Microorganisms (GCM) 10K type strain sequencing project: providing services to taxonomists for standard genome sequencing and annotation.</title>
        <authorList>
            <consortium name="The Broad Institute Genomics Platform"/>
            <consortium name="The Broad Institute Genome Sequencing Center for Infectious Disease"/>
            <person name="Wu L."/>
            <person name="Ma J."/>
        </authorList>
    </citation>
    <scope>NUCLEOTIDE SEQUENCE [LARGE SCALE GENOMIC DNA]</scope>
    <source>
        <strain evidence="8">JCM 11650</strain>
    </source>
</reference>
<dbReference type="Pfam" id="PF00258">
    <property type="entry name" value="Flavodoxin_1"/>
    <property type="match status" value="1"/>
</dbReference>
<dbReference type="PANTHER" id="PTHR19384">
    <property type="entry name" value="NITRIC OXIDE SYNTHASE-RELATED"/>
    <property type="match status" value="1"/>
</dbReference>
<dbReference type="CDD" id="cd06201">
    <property type="entry name" value="SiR_like2"/>
    <property type="match status" value="1"/>
</dbReference>
<name>A0ABV9GTZ5_9BURK</name>
<keyword evidence="4" id="KW-1133">Transmembrane helix</keyword>
<dbReference type="SUPFAM" id="SSF52218">
    <property type="entry name" value="Flavoproteins"/>
    <property type="match status" value="1"/>
</dbReference>
<dbReference type="EC" id="1.6.2.4" evidence="3"/>
<dbReference type="Gene3D" id="3.40.50.360">
    <property type="match status" value="1"/>
</dbReference>
<proteinExistence type="predicted"/>
<dbReference type="SUPFAM" id="SSF52343">
    <property type="entry name" value="Ferredoxin reductase-like, C-terminal NADP-linked domain"/>
    <property type="match status" value="1"/>
</dbReference>
<feature type="domain" description="FAD-binding FR-type" evidence="6">
    <location>
        <begin position="488"/>
        <end position="594"/>
    </location>
</feature>
<evidence type="ECO:0000256" key="4">
    <source>
        <dbReference type="SAM" id="Phobius"/>
    </source>
</evidence>
<dbReference type="Pfam" id="PF00970">
    <property type="entry name" value="FAD_binding_6"/>
    <property type="match status" value="1"/>
</dbReference>
<dbReference type="InterPro" id="IPR017927">
    <property type="entry name" value="FAD-bd_FR_type"/>
</dbReference>
<evidence type="ECO:0000256" key="2">
    <source>
        <dbReference type="ARBA" id="ARBA00022643"/>
    </source>
</evidence>
<feature type="transmembrane region" description="Helical" evidence="4">
    <location>
        <begin position="291"/>
        <end position="312"/>
    </location>
</feature>
<comment type="caution">
    <text evidence="7">The sequence shown here is derived from an EMBL/GenBank/DDBJ whole genome shotgun (WGS) entry which is preliminary data.</text>
</comment>
<dbReference type="PANTHER" id="PTHR19384:SF17">
    <property type="entry name" value="NADPH--CYTOCHROME P450 REDUCTASE"/>
    <property type="match status" value="1"/>
</dbReference>
<dbReference type="Pfam" id="PF00175">
    <property type="entry name" value="NAD_binding_1"/>
    <property type="match status" value="1"/>
</dbReference>
<evidence type="ECO:0000259" key="5">
    <source>
        <dbReference type="PROSITE" id="PS50902"/>
    </source>
</evidence>
<dbReference type="InterPro" id="IPR039261">
    <property type="entry name" value="FNR_nucleotide-bd"/>
</dbReference>
<dbReference type="InterPro" id="IPR029039">
    <property type="entry name" value="Flavoprotein-like_sf"/>
</dbReference>
<dbReference type="Proteomes" id="UP001595967">
    <property type="component" value="Unassembled WGS sequence"/>
</dbReference>
<accession>A0ABV9GTZ5</accession>
<dbReference type="InterPro" id="IPR001709">
    <property type="entry name" value="Flavoprot_Pyr_Nucl_cyt_Rdtase"/>
</dbReference>
<protein>
    <recommendedName>
        <fullName evidence="3">NADPH--hemoprotein reductase</fullName>
        <ecNumber evidence="3">1.6.2.4</ecNumber>
    </recommendedName>
</protein>
<dbReference type="InterPro" id="IPR001433">
    <property type="entry name" value="OxRdtase_FAD/NAD-bd"/>
</dbReference>
<evidence type="ECO:0000256" key="3">
    <source>
        <dbReference type="ARBA" id="ARBA00023797"/>
    </source>
</evidence>
<dbReference type="InterPro" id="IPR008254">
    <property type="entry name" value="Flavodoxin/NO_synth"/>
</dbReference>
<dbReference type="InterPro" id="IPR008333">
    <property type="entry name" value="Cbr1-like_FAD-bd_dom"/>
</dbReference>
<dbReference type="Gene3D" id="2.40.30.10">
    <property type="entry name" value="Translation factors"/>
    <property type="match status" value="1"/>
</dbReference>
<keyword evidence="8" id="KW-1185">Reference proteome</keyword>
<dbReference type="EMBL" id="JBHSEW010000001">
    <property type="protein sequence ID" value="MFC4620661.1"/>
    <property type="molecule type" value="Genomic_DNA"/>
</dbReference>
<feature type="transmembrane region" description="Helical" evidence="4">
    <location>
        <begin position="124"/>
        <end position="144"/>
    </location>
</feature>
<evidence type="ECO:0000259" key="6">
    <source>
        <dbReference type="PROSITE" id="PS51384"/>
    </source>
</evidence>
<keyword evidence="2" id="KW-0288">FMN</keyword>
<keyword evidence="4" id="KW-0472">Membrane</keyword>
<dbReference type="Gene3D" id="3.40.50.80">
    <property type="entry name" value="Nucleotide-binding domain of ferredoxin-NADP reductase (FNR) module"/>
    <property type="match status" value="1"/>
</dbReference>
<dbReference type="PROSITE" id="PS51384">
    <property type="entry name" value="FAD_FR"/>
    <property type="match status" value="1"/>
</dbReference>
<organism evidence="7 8">
    <name type="scientific">Comamonas nitrativorans</name>
    <dbReference type="NCBI Taxonomy" id="108437"/>
    <lineage>
        <taxon>Bacteria</taxon>
        <taxon>Pseudomonadati</taxon>
        <taxon>Pseudomonadota</taxon>
        <taxon>Betaproteobacteria</taxon>
        <taxon>Burkholderiales</taxon>
        <taxon>Comamonadaceae</taxon>
        <taxon>Comamonas</taxon>
    </lineage>
</organism>